<feature type="compositionally biased region" description="Basic and acidic residues" evidence="1">
    <location>
        <begin position="8"/>
        <end position="23"/>
    </location>
</feature>
<protein>
    <submittedName>
        <fullName evidence="2">Uncharacterized protein</fullName>
    </submittedName>
</protein>
<accession>A0AAV6VKU6</accession>
<evidence type="ECO:0000256" key="1">
    <source>
        <dbReference type="SAM" id="MobiDB-lite"/>
    </source>
</evidence>
<feature type="region of interest" description="Disordered" evidence="1">
    <location>
        <begin position="1"/>
        <end position="89"/>
    </location>
</feature>
<keyword evidence="3" id="KW-1185">Reference proteome</keyword>
<reference evidence="2 3" key="1">
    <citation type="journal article" date="2022" name="Nat. Ecol. Evol.">
        <title>A masculinizing supergene underlies an exaggerated male reproductive morph in a spider.</title>
        <authorList>
            <person name="Hendrickx F."/>
            <person name="De Corte Z."/>
            <person name="Sonet G."/>
            <person name="Van Belleghem S.M."/>
            <person name="Kostlbacher S."/>
            <person name="Vangestel C."/>
        </authorList>
    </citation>
    <scope>NUCLEOTIDE SEQUENCE [LARGE SCALE GENOMIC DNA]</scope>
    <source>
        <strain evidence="2">W744_W776</strain>
    </source>
</reference>
<dbReference type="AlphaFoldDB" id="A0AAV6VKU6"/>
<comment type="caution">
    <text evidence="2">The sequence shown here is derived from an EMBL/GenBank/DDBJ whole genome shotgun (WGS) entry which is preliminary data.</text>
</comment>
<gene>
    <name evidence="2" type="ORF">JTE90_012331</name>
</gene>
<dbReference type="Proteomes" id="UP000827092">
    <property type="component" value="Unassembled WGS sequence"/>
</dbReference>
<dbReference type="EMBL" id="JAFNEN010000069">
    <property type="protein sequence ID" value="KAG8196517.1"/>
    <property type="molecule type" value="Genomic_DNA"/>
</dbReference>
<evidence type="ECO:0000313" key="2">
    <source>
        <dbReference type="EMBL" id="KAG8196517.1"/>
    </source>
</evidence>
<organism evidence="2 3">
    <name type="scientific">Oedothorax gibbosus</name>
    <dbReference type="NCBI Taxonomy" id="931172"/>
    <lineage>
        <taxon>Eukaryota</taxon>
        <taxon>Metazoa</taxon>
        <taxon>Ecdysozoa</taxon>
        <taxon>Arthropoda</taxon>
        <taxon>Chelicerata</taxon>
        <taxon>Arachnida</taxon>
        <taxon>Araneae</taxon>
        <taxon>Araneomorphae</taxon>
        <taxon>Entelegynae</taxon>
        <taxon>Araneoidea</taxon>
        <taxon>Linyphiidae</taxon>
        <taxon>Erigoninae</taxon>
        <taxon>Oedothorax</taxon>
    </lineage>
</organism>
<feature type="compositionally biased region" description="Basic and acidic residues" evidence="1">
    <location>
        <begin position="73"/>
        <end position="89"/>
    </location>
</feature>
<sequence length="108" mass="12501">MINARSTTNKETEEEERKKEGIAHKNSSVRSEPFASPCKNHLHDVRSGKTSTKLIEKNPVSEVSNPPPSLWRLCKEEDPQKKKSLQEDNKKKLGFKKTIKKKRFWELA</sequence>
<name>A0AAV6VKU6_9ARAC</name>
<proteinExistence type="predicted"/>
<evidence type="ECO:0000313" key="3">
    <source>
        <dbReference type="Proteomes" id="UP000827092"/>
    </source>
</evidence>